<feature type="transmembrane region" description="Helical" evidence="1">
    <location>
        <begin position="12"/>
        <end position="32"/>
    </location>
</feature>
<feature type="transmembrane region" description="Helical" evidence="1">
    <location>
        <begin position="185"/>
        <end position="203"/>
    </location>
</feature>
<evidence type="ECO:0000313" key="3">
    <source>
        <dbReference type="Proteomes" id="UP000565715"/>
    </source>
</evidence>
<accession>A0A846XBW7</accession>
<feature type="transmembrane region" description="Helical" evidence="1">
    <location>
        <begin position="208"/>
        <end position="226"/>
    </location>
</feature>
<name>A0A846XBW7_9NOCA</name>
<keyword evidence="3" id="KW-1185">Reference proteome</keyword>
<feature type="transmembrane region" description="Helical" evidence="1">
    <location>
        <begin position="52"/>
        <end position="75"/>
    </location>
</feature>
<feature type="transmembrane region" description="Helical" evidence="1">
    <location>
        <begin position="232"/>
        <end position="252"/>
    </location>
</feature>
<feature type="transmembrane region" description="Helical" evidence="1">
    <location>
        <begin position="146"/>
        <end position="165"/>
    </location>
</feature>
<dbReference type="EMBL" id="JAAXOO010000002">
    <property type="protein sequence ID" value="NKY32885.1"/>
    <property type="molecule type" value="Genomic_DNA"/>
</dbReference>
<keyword evidence="1" id="KW-0472">Membrane</keyword>
<dbReference type="InterPro" id="IPR038330">
    <property type="entry name" value="TspO/MBR-related_sf"/>
</dbReference>
<protein>
    <submittedName>
        <fullName evidence="2">Tryptophan-rich sensory protein</fullName>
    </submittedName>
</protein>
<feature type="transmembrane region" description="Helical" evidence="1">
    <location>
        <begin position="112"/>
        <end position="134"/>
    </location>
</feature>
<dbReference type="RefSeq" id="WP_068048770.1">
    <property type="nucleotide sequence ID" value="NZ_JAAXOO010000002.1"/>
</dbReference>
<gene>
    <name evidence="2" type="ORF">HGA13_07320</name>
</gene>
<keyword evidence="1" id="KW-1133">Transmembrane helix</keyword>
<evidence type="ECO:0000256" key="1">
    <source>
        <dbReference type="SAM" id="Phobius"/>
    </source>
</evidence>
<proteinExistence type="predicted"/>
<comment type="caution">
    <text evidence="2">The sequence shown here is derived from an EMBL/GenBank/DDBJ whole genome shotgun (WGS) entry which is preliminary data.</text>
</comment>
<evidence type="ECO:0000313" key="2">
    <source>
        <dbReference type="EMBL" id="NKY32885.1"/>
    </source>
</evidence>
<keyword evidence="1" id="KW-0812">Transmembrane</keyword>
<dbReference type="Gene3D" id="1.20.1260.100">
    <property type="entry name" value="TspO/MBR protein"/>
    <property type="match status" value="1"/>
</dbReference>
<reference evidence="2 3" key="1">
    <citation type="submission" date="2020-04" db="EMBL/GenBank/DDBJ databases">
        <title>MicrobeNet Type strains.</title>
        <authorList>
            <person name="Nicholson A.C."/>
        </authorList>
    </citation>
    <scope>NUCLEOTIDE SEQUENCE [LARGE SCALE GENOMIC DNA]</scope>
    <source>
        <strain evidence="2 3">DSM 45078</strain>
    </source>
</reference>
<sequence>MTARSTDYSRQISVGVSAVVAVAAAVIGSGAWGGTPISEAAGGALAADATYVAPGGTAFVIWSLLYAGFLALAVWQILPAQRENPRLRATGWLIALSLLLNAAWIATVQVGWVTVSVAVIVALLVTLAAVFIRCLQSRPTDATEAVVLDGVMGLYLGWIVVATVANTAAALKQATADFGLGAQPWAVIVVVGAAVVGAALSVIGRGRFAAPAAIVWGLAWIAIARLDAPQSTAVAVAAAAAALLVVSAAVAARIRRPSTPTPA</sequence>
<dbReference type="Proteomes" id="UP000565715">
    <property type="component" value="Unassembled WGS sequence"/>
</dbReference>
<organism evidence="2 3">
    <name type="scientific">Nocardia speluncae</name>
    <dbReference type="NCBI Taxonomy" id="419477"/>
    <lineage>
        <taxon>Bacteria</taxon>
        <taxon>Bacillati</taxon>
        <taxon>Actinomycetota</taxon>
        <taxon>Actinomycetes</taxon>
        <taxon>Mycobacteriales</taxon>
        <taxon>Nocardiaceae</taxon>
        <taxon>Nocardia</taxon>
    </lineage>
</organism>
<feature type="transmembrane region" description="Helical" evidence="1">
    <location>
        <begin position="87"/>
        <end position="106"/>
    </location>
</feature>
<dbReference type="AlphaFoldDB" id="A0A846XBW7"/>